<organism evidence="8 9">
    <name type="scientific">[Candida] subhashii</name>
    <dbReference type="NCBI Taxonomy" id="561895"/>
    <lineage>
        <taxon>Eukaryota</taxon>
        <taxon>Fungi</taxon>
        <taxon>Dikarya</taxon>
        <taxon>Ascomycota</taxon>
        <taxon>Saccharomycotina</taxon>
        <taxon>Pichiomycetes</taxon>
        <taxon>Debaryomycetaceae</taxon>
        <taxon>Spathaspora</taxon>
    </lineage>
</organism>
<dbReference type="PROSITE" id="PS50102">
    <property type="entry name" value="RRM"/>
    <property type="match status" value="1"/>
</dbReference>
<keyword evidence="2 5" id="KW-0694">RNA-binding</keyword>
<dbReference type="GO" id="GO:0000398">
    <property type="term" value="P:mRNA splicing, via spliceosome"/>
    <property type="evidence" value="ECO:0007669"/>
    <property type="project" value="TreeGrafter"/>
</dbReference>
<feature type="compositionally biased region" description="Basic and acidic residues" evidence="6">
    <location>
        <begin position="278"/>
        <end position="291"/>
    </location>
</feature>
<evidence type="ECO:0000256" key="4">
    <source>
        <dbReference type="ARBA" id="ARBA00023274"/>
    </source>
</evidence>
<keyword evidence="4" id="KW-0687">Ribonucleoprotein</keyword>
<keyword evidence="9" id="KW-1185">Reference proteome</keyword>
<evidence type="ECO:0000256" key="5">
    <source>
        <dbReference type="PROSITE-ProRule" id="PRU00176"/>
    </source>
</evidence>
<dbReference type="InterPro" id="IPR022023">
    <property type="entry name" value="U1snRNP70_N"/>
</dbReference>
<gene>
    <name evidence="8" type="ORF">J8A68_000091</name>
</gene>
<feature type="compositionally biased region" description="Low complexity" evidence="6">
    <location>
        <begin position="293"/>
        <end position="308"/>
    </location>
</feature>
<dbReference type="Pfam" id="PF12220">
    <property type="entry name" value="U1snRNP70_N"/>
    <property type="match status" value="1"/>
</dbReference>
<evidence type="ECO:0000256" key="6">
    <source>
        <dbReference type="SAM" id="MobiDB-lite"/>
    </source>
</evidence>
<dbReference type="AlphaFoldDB" id="A0A8J5R7W4"/>
<evidence type="ECO:0000313" key="9">
    <source>
        <dbReference type="Proteomes" id="UP000694255"/>
    </source>
</evidence>
<evidence type="ECO:0000256" key="1">
    <source>
        <dbReference type="ARBA" id="ARBA00004123"/>
    </source>
</evidence>
<dbReference type="GO" id="GO:0071004">
    <property type="term" value="C:U2-type prespliceosome"/>
    <property type="evidence" value="ECO:0007669"/>
    <property type="project" value="TreeGrafter"/>
</dbReference>
<feature type="region of interest" description="Disordered" evidence="6">
    <location>
        <begin position="63"/>
        <end position="90"/>
    </location>
</feature>
<feature type="compositionally biased region" description="Pro residues" evidence="6">
    <location>
        <begin position="19"/>
        <end position="31"/>
    </location>
</feature>
<dbReference type="OrthoDB" id="4207594at2759"/>
<name>A0A8J5R7W4_9ASCO</name>
<proteinExistence type="predicted"/>
<dbReference type="GeneID" id="73466892"/>
<protein>
    <recommendedName>
        <fullName evidence="7">RRM domain-containing protein</fullName>
    </recommendedName>
</protein>
<evidence type="ECO:0000313" key="8">
    <source>
        <dbReference type="EMBL" id="KAG7666370.1"/>
    </source>
</evidence>
<dbReference type="PANTHER" id="PTHR13952">
    <property type="entry name" value="U1 SMALL NUCLEAR RIBONUCLEOPROTEIN 70 KD"/>
    <property type="match status" value="1"/>
</dbReference>
<feature type="region of interest" description="Disordered" evidence="6">
    <location>
        <begin position="246"/>
        <end position="322"/>
    </location>
</feature>
<dbReference type="InterPro" id="IPR000504">
    <property type="entry name" value="RRM_dom"/>
</dbReference>
<feature type="compositionally biased region" description="Polar residues" evidence="6">
    <location>
        <begin position="256"/>
        <end position="275"/>
    </location>
</feature>
<feature type="compositionally biased region" description="Polar residues" evidence="6">
    <location>
        <begin position="309"/>
        <end position="322"/>
    </location>
</feature>
<reference evidence="8 9" key="1">
    <citation type="journal article" date="2021" name="DNA Res.">
        <title>Genome analysis of Candida subhashii reveals its hybrid nature and dual mitochondrial genome conformations.</title>
        <authorList>
            <person name="Mixao V."/>
            <person name="Hegedusova E."/>
            <person name="Saus E."/>
            <person name="Pryszcz L.P."/>
            <person name="Cillingova A."/>
            <person name="Nosek J."/>
            <person name="Gabaldon T."/>
        </authorList>
    </citation>
    <scope>NUCLEOTIDE SEQUENCE [LARGE SCALE GENOMIC DNA]</scope>
    <source>
        <strain evidence="8 9">CBS 10753</strain>
    </source>
</reference>
<dbReference type="EMBL" id="JAGSYN010000008">
    <property type="protein sequence ID" value="KAG7666370.1"/>
    <property type="molecule type" value="Genomic_DNA"/>
</dbReference>
<dbReference type="GO" id="GO:0030619">
    <property type="term" value="F:U1 snRNA binding"/>
    <property type="evidence" value="ECO:0007669"/>
    <property type="project" value="TreeGrafter"/>
</dbReference>
<dbReference type="GO" id="GO:0071011">
    <property type="term" value="C:precatalytic spliceosome"/>
    <property type="evidence" value="ECO:0007669"/>
    <property type="project" value="TreeGrafter"/>
</dbReference>
<dbReference type="PANTHER" id="PTHR13952:SF5">
    <property type="entry name" value="U1 SMALL NUCLEAR RIBONUCLEOPROTEIN 70 KDA"/>
    <property type="match status" value="1"/>
</dbReference>
<feature type="domain" description="RRM" evidence="7">
    <location>
        <begin position="121"/>
        <end position="200"/>
    </location>
</feature>
<feature type="region of interest" description="Disordered" evidence="6">
    <location>
        <begin position="19"/>
        <end position="43"/>
    </location>
</feature>
<keyword evidence="3" id="KW-0539">Nucleus</keyword>
<evidence type="ECO:0000259" key="7">
    <source>
        <dbReference type="PROSITE" id="PS50102"/>
    </source>
</evidence>
<evidence type="ECO:0000256" key="2">
    <source>
        <dbReference type="ARBA" id="ARBA00022884"/>
    </source>
</evidence>
<sequence length="322" mass="36855">MKIDNTEKYPINIQKLFSPKPPFRYLPPTDIPPEKRKTNSITPISNLKQQINQYIATDLPQIEQQQSANSQPQTSNHQRLQQAAELKRKQNQESYKRQLAQWNDAELFAKNEKEFMKDPYRTVFISRLDYQLTELDISSAFSKYGVIESIRIIRDHQGKSRGYGFIVYERDVDAKNVISELSRSGLQLNGRNVLVDMERGRIIRNWRPRRLGGGEGGRGYLKSGRVSSAAATARRVHIANNPNYSFQSQHHHQQQAPTIPQYASQHQPGYQSHSNGIKKPDTKVSIRDKYAKYSSSSSPPTSTSTSYTGTNTDRSIRSIRQS</sequence>
<accession>A0A8J5R7W4</accession>
<dbReference type="Pfam" id="PF00076">
    <property type="entry name" value="RRM_1"/>
    <property type="match status" value="1"/>
</dbReference>
<dbReference type="SMART" id="SM00360">
    <property type="entry name" value="RRM"/>
    <property type="match status" value="1"/>
</dbReference>
<dbReference type="RefSeq" id="XP_049266598.1">
    <property type="nucleotide sequence ID" value="XM_049410576.1"/>
</dbReference>
<comment type="subcellular location">
    <subcellularLocation>
        <location evidence="1">Nucleus</location>
    </subcellularLocation>
</comment>
<dbReference type="GO" id="GO:0005685">
    <property type="term" value="C:U1 snRNP"/>
    <property type="evidence" value="ECO:0007669"/>
    <property type="project" value="TreeGrafter"/>
</dbReference>
<dbReference type="GO" id="GO:0003729">
    <property type="term" value="F:mRNA binding"/>
    <property type="evidence" value="ECO:0007669"/>
    <property type="project" value="TreeGrafter"/>
</dbReference>
<dbReference type="Proteomes" id="UP000694255">
    <property type="component" value="Unassembled WGS sequence"/>
</dbReference>
<feature type="compositionally biased region" description="Polar residues" evidence="6">
    <location>
        <begin position="63"/>
        <end position="81"/>
    </location>
</feature>
<evidence type="ECO:0000256" key="3">
    <source>
        <dbReference type="ARBA" id="ARBA00023242"/>
    </source>
</evidence>
<dbReference type="InterPro" id="IPR051183">
    <property type="entry name" value="U1_U11-U12_snRNP_70-35kDa"/>
</dbReference>
<comment type="caution">
    <text evidence="8">The sequence shown here is derived from an EMBL/GenBank/DDBJ whole genome shotgun (WGS) entry which is preliminary data.</text>
</comment>